<organism evidence="1 2">
    <name type="scientific">Pseudooceanicola lipolyticus</name>
    <dbReference type="NCBI Taxonomy" id="2029104"/>
    <lineage>
        <taxon>Bacteria</taxon>
        <taxon>Pseudomonadati</taxon>
        <taxon>Pseudomonadota</taxon>
        <taxon>Alphaproteobacteria</taxon>
        <taxon>Rhodobacterales</taxon>
        <taxon>Paracoccaceae</taxon>
        <taxon>Pseudooceanicola</taxon>
    </lineage>
</organism>
<evidence type="ECO:0000313" key="1">
    <source>
        <dbReference type="EMBL" id="PJE35597.1"/>
    </source>
</evidence>
<protein>
    <submittedName>
        <fullName evidence="1">Uncharacterized protein</fullName>
    </submittedName>
</protein>
<sequence length="125" mass="13522">MLGVVLWSDTHDRNAVIWCEDHGDLAFYRRTAGAKTPDLDAGDLVQFEVTLHQHRRQALNPRLIAGGVYARLADQLHGVRSEAAAQGKSATAGEETGQANIIPIGCGQVAPRRGRRGERAGVSRL</sequence>
<dbReference type="AlphaFoldDB" id="A0A2M8IYI3"/>
<comment type="caution">
    <text evidence="1">The sequence shown here is derived from an EMBL/GenBank/DDBJ whole genome shotgun (WGS) entry which is preliminary data.</text>
</comment>
<gene>
    <name evidence="1" type="ORF">CVM52_16405</name>
</gene>
<dbReference type="EMBL" id="PGTB01000082">
    <property type="protein sequence ID" value="PJE35597.1"/>
    <property type="molecule type" value="Genomic_DNA"/>
</dbReference>
<accession>A0A2M8IYI3</accession>
<dbReference type="Proteomes" id="UP000231553">
    <property type="component" value="Unassembled WGS sequence"/>
</dbReference>
<name>A0A2M8IYI3_9RHOB</name>
<keyword evidence="2" id="KW-1185">Reference proteome</keyword>
<reference evidence="1 2" key="1">
    <citation type="journal article" date="2018" name="Int. J. Syst. Evol. Microbiol.">
        <title>Pseudooceanicola lipolyticus sp. nov., a marine alphaproteobacterium, reclassification of Oceanicola flagellatus as Pseudooceanicola flagellatus comb. nov. and emended description of the genus Pseudooceanicola.</title>
        <authorList>
            <person name="Huang M.-M."/>
            <person name="Guo L.-L."/>
            <person name="Wu Y.-H."/>
            <person name="Lai Q.-L."/>
            <person name="Shao Z.-Z."/>
            <person name="Wang C.-S."/>
            <person name="Wu M."/>
            <person name="Xu X.-W."/>
        </authorList>
    </citation>
    <scope>NUCLEOTIDE SEQUENCE [LARGE SCALE GENOMIC DNA]</scope>
    <source>
        <strain evidence="1 2">157</strain>
    </source>
</reference>
<proteinExistence type="predicted"/>
<evidence type="ECO:0000313" key="2">
    <source>
        <dbReference type="Proteomes" id="UP000231553"/>
    </source>
</evidence>